<dbReference type="SUPFAM" id="SSF48498">
    <property type="entry name" value="Tetracyclin repressor-like, C-terminal domain"/>
    <property type="match status" value="1"/>
</dbReference>
<dbReference type="PROSITE" id="PS01081">
    <property type="entry name" value="HTH_TETR_1"/>
    <property type="match status" value="1"/>
</dbReference>
<dbReference type="Pfam" id="PF00440">
    <property type="entry name" value="TetR_N"/>
    <property type="match status" value="1"/>
</dbReference>
<organism evidence="7 8">
    <name type="scientific">Planococcus shixiaomingii</name>
    <dbReference type="NCBI Taxonomy" id="3058393"/>
    <lineage>
        <taxon>Bacteria</taxon>
        <taxon>Bacillati</taxon>
        <taxon>Bacillota</taxon>
        <taxon>Bacilli</taxon>
        <taxon>Bacillales</taxon>
        <taxon>Caryophanaceae</taxon>
        <taxon>Planococcus</taxon>
    </lineage>
</organism>
<reference evidence="7 8" key="1">
    <citation type="submission" date="2023-06" db="EMBL/GenBank/DDBJ databases">
        <title>Novel species in genus Planococcus.</title>
        <authorList>
            <person name="Ning S."/>
        </authorList>
    </citation>
    <scope>NUCLEOTIDE SEQUENCE [LARGE SCALE GENOMIC DNA]</scope>
    <source>
        <strain evidence="7 8">N028</strain>
    </source>
</reference>
<feature type="domain" description="HTH tetR-type" evidence="6">
    <location>
        <begin position="8"/>
        <end position="68"/>
    </location>
</feature>
<evidence type="ECO:0000256" key="4">
    <source>
        <dbReference type="ARBA" id="ARBA00023163"/>
    </source>
</evidence>
<evidence type="ECO:0000256" key="3">
    <source>
        <dbReference type="ARBA" id="ARBA00023125"/>
    </source>
</evidence>
<dbReference type="InterPro" id="IPR039538">
    <property type="entry name" value="BetI_C"/>
</dbReference>
<keyword evidence="4" id="KW-0804">Transcription</keyword>
<proteinExistence type="predicted"/>
<keyword evidence="2" id="KW-0805">Transcription regulation</keyword>
<dbReference type="InterPro" id="IPR023772">
    <property type="entry name" value="DNA-bd_HTH_TetR-type_CS"/>
</dbReference>
<dbReference type="InterPro" id="IPR036271">
    <property type="entry name" value="Tet_transcr_reg_TetR-rel_C_sf"/>
</dbReference>
<keyword evidence="3 5" id="KW-0238">DNA-binding</keyword>
<dbReference type="Proteomes" id="UP001172055">
    <property type="component" value="Unassembled WGS sequence"/>
</dbReference>
<dbReference type="Gene3D" id="1.10.357.10">
    <property type="entry name" value="Tetracycline Repressor, domain 2"/>
    <property type="match status" value="1"/>
</dbReference>
<dbReference type="RefSeq" id="WP_301722780.1">
    <property type="nucleotide sequence ID" value="NZ_JAUJWV010000001.1"/>
</dbReference>
<dbReference type="PROSITE" id="PS50977">
    <property type="entry name" value="HTH_TETR_2"/>
    <property type="match status" value="1"/>
</dbReference>
<dbReference type="SUPFAM" id="SSF46689">
    <property type="entry name" value="Homeodomain-like"/>
    <property type="match status" value="1"/>
</dbReference>
<comment type="caution">
    <text evidence="7">The sequence shown here is derived from an EMBL/GenBank/DDBJ whole genome shotgun (WGS) entry which is preliminary data.</text>
</comment>
<keyword evidence="8" id="KW-1185">Reference proteome</keyword>
<evidence type="ECO:0000256" key="5">
    <source>
        <dbReference type="PROSITE-ProRule" id="PRU00335"/>
    </source>
</evidence>
<dbReference type="Pfam" id="PF13977">
    <property type="entry name" value="TetR_C_6"/>
    <property type="match status" value="1"/>
</dbReference>
<evidence type="ECO:0000256" key="1">
    <source>
        <dbReference type="ARBA" id="ARBA00022491"/>
    </source>
</evidence>
<feature type="DNA-binding region" description="H-T-H motif" evidence="5">
    <location>
        <begin position="31"/>
        <end position="50"/>
    </location>
</feature>
<dbReference type="InterPro" id="IPR001647">
    <property type="entry name" value="HTH_TetR"/>
</dbReference>
<keyword evidence="1" id="KW-0678">Repressor</keyword>
<evidence type="ECO:0000313" key="7">
    <source>
        <dbReference type="EMBL" id="MDN7240877.1"/>
    </source>
</evidence>
<dbReference type="PRINTS" id="PR00455">
    <property type="entry name" value="HTHTETR"/>
</dbReference>
<protein>
    <submittedName>
        <fullName evidence="7">TetR/AcrR family transcriptional regulator</fullName>
    </submittedName>
</protein>
<gene>
    <name evidence="7" type="ORF">QWY14_03705</name>
</gene>
<accession>A0ABT8MZL2</accession>
<evidence type="ECO:0000313" key="8">
    <source>
        <dbReference type="Proteomes" id="UP001172055"/>
    </source>
</evidence>
<evidence type="ECO:0000259" key="6">
    <source>
        <dbReference type="PROSITE" id="PS50977"/>
    </source>
</evidence>
<sequence length="198" mass="22675">MPKLIDSHKRKNQIAEAAWKVILKLGLEGASARNIAKEAGLSLGSLRYYFDTQEALLEYANELTSERITQRVDEIFENDNNPKEKILQVLFELIPVCGDLKQEAEIRLIFKTHALHKREAYTADKDGVYLAIKNVMSNMVLLNLLKKELELSAETERFFAFMDGLALDSLLRPGYLTDEKAREMILYHLRSICKEDIG</sequence>
<dbReference type="InterPro" id="IPR009057">
    <property type="entry name" value="Homeodomain-like_sf"/>
</dbReference>
<name>A0ABT8MZL2_9BACL</name>
<dbReference type="EMBL" id="JAUJWV010000001">
    <property type="protein sequence ID" value="MDN7240877.1"/>
    <property type="molecule type" value="Genomic_DNA"/>
</dbReference>
<evidence type="ECO:0000256" key="2">
    <source>
        <dbReference type="ARBA" id="ARBA00023015"/>
    </source>
</evidence>